<dbReference type="Proteomes" id="UP000248329">
    <property type="component" value="Unassembled WGS sequence"/>
</dbReference>
<sequence>MFMIPQAYYTAMDASDPIERSAEPVTDVLRTLSREEANIRNIRKAIRAIERYTENEPSSNIYKIKQEIARVEKILNQTKLTDFVEEDVGQRIQPVKSKMPEWEEQAQKSFGRRLEDALGQVNFELSGHYPLLKTMFYTIEVKLEAGSVVIWYGPLQERLDACKPIPEVVAKKLAANHKKITGRGLDDEVFILNLFEAYKAAAHRSEKNFGDSIPVSDILLECALLIQGKKFRTNPVKSSYKEYGRVFFSYDLYRLKARTVNGHELSLVTATRAYTRRRAGFLWVPSSERGDGTYISHVRFRDV</sequence>
<dbReference type="EMBL" id="PQXF01000009">
    <property type="protein sequence ID" value="PXF61011.1"/>
    <property type="molecule type" value="Genomic_DNA"/>
</dbReference>
<name>A0AC61L3K1_9EURY</name>
<evidence type="ECO:0000313" key="2">
    <source>
        <dbReference type="Proteomes" id="UP000248329"/>
    </source>
</evidence>
<reference evidence="1" key="1">
    <citation type="submission" date="2018-01" db="EMBL/GenBank/DDBJ databases">
        <authorList>
            <person name="Krukenberg V."/>
        </authorList>
    </citation>
    <scope>NUCLEOTIDE SEQUENCE</scope>
    <source>
        <strain evidence="1">E20ANME2</strain>
    </source>
</reference>
<accession>A0AC61L3K1</accession>
<evidence type="ECO:0000313" key="1">
    <source>
        <dbReference type="EMBL" id="PXF61011.1"/>
    </source>
</evidence>
<proteinExistence type="predicted"/>
<protein>
    <submittedName>
        <fullName evidence="1">Uncharacterized protein</fullName>
    </submittedName>
</protein>
<organism evidence="1 2">
    <name type="scientific">Candidatus Methanogaster sp</name>
    <dbReference type="NCBI Taxonomy" id="3386292"/>
    <lineage>
        <taxon>Archaea</taxon>
        <taxon>Methanobacteriati</taxon>
        <taxon>Methanobacteriota</taxon>
        <taxon>Stenosarchaea group</taxon>
        <taxon>Methanomicrobia</taxon>
        <taxon>Methanosarcinales</taxon>
        <taxon>ANME-2 cluster</taxon>
        <taxon>Candidatus Methanogasteraceae</taxon>
        <taxon>Candidatus Methanogaster</taxon>
    </lineage>
</organism>
<comment type="caution">
    <text evidence="1">The sequence shown here is derived from an EMBL/GenBank/DDBJ whole genome shotgun (WGS) entry which is preliminary data.</text>
</comment>
<gene>
    <name evidence="1" type="ORF">C4B59_06620</name>
</gene>